<organism evidence="2 3">
    <name type="scientific">Aspergillus homomorphus (strain CBS 101889)</name>
    <dbReference type="NCBI Taxonomy" id="1450537"/>
    <lineage>
        <taxon>Eukaryota</taxon>
        <taxon>Fungi</taxon>
        <taxon>Dikarya</taxon>
        <taxon>Ascomycota</taxon>
        <taxon>Pezizomycotina</taxon>
        <taxon>Eurotiomycetes</taxon>
        <taxon>Eurotiomycetidae</taxon>
        <taxon>Eurotiales</taxon>
        <taxon>Aspergillaceae</taxon>
        <taxon>Aspergillus</taxon>
        <taxon>Aspergillus subgen. Circumdati</taxon>
    </lineage>
</organism>
<gene>
    <name evidence="2" type="ORF">BO97DRAFT_270436</name>
</gene>
<sequence length="407" mass="45442">MSAPTSTRVNPPQTSLVIMSREGCSSIPSATSKSPAEPSQKIPKRLLRYQPLSADDHTVQYLGAFLTYLPPDGRVNLAADIDLIADDEDEGLHRLVQRLDVGLLRPMVAAGGLIPVPNVRLPRWRGGSGFEGDDDGDNAGETLCSEDINPGVARAQLSSRKHCLSRDGPRCVISGDWGCGLNGIDIPPGTNISDVEAAHILPLALGVDAFDRRYQDDDRRRRSTVWTNLYRYFPTLKSGLDFGPESINDERNVMMVTRAIHYEMGRYKIILEEMETEIKQQHQPQHRYTIKALKGCRSTTKDMLPADGVVAFTTQPDTRYARPDPYLIKVHAAIGNILHVTEVGQRLQPWRNEMAHARSLRRDGRGRTRLEEMLSVSKLALLASSEVNVSLASRPRKILHYIFRYGR</sequence>
<dbReference type="AlphaFoldDB" id="A0A395I2P5"/>
<evidence type="ECO:0000313" key="3">
    <source>
        <dbReference type="Proteomes" id="UP000248961"/>
    </source>
</evidence>
<proteinExistence type="predicted"/>
<protein>
    <recommendedName>
        <fullName evidence="1">HNH nuclease domain-containing protein</fullName>
    </recommendedName>
</protein>
<feature type="domain" description="HNH nuclease" evidence="1">
    <location>
        <begin position="171"/>
        <end position="271"/>
    </location>
</feature>
<dbReference type="OrthoDB" id="2104739at2759"/>
<dbReference type="Pfam" id="PF13391">
    <property type="entry name" value="HNH_2"/>
    <property type="match status" value="1"/>
</dbReference>
<dbReference type="STRING" id="1450537.A0A395I2P5"/>
<dbReference type="EMBL" id="KZ824274">
    <property type="protein sequence ID" value="RAL14451.1"/>
    <property type="molecule type" value="Genomic_DNA"/>
</dbReference>
<name>A0A395I2P5_ASPHC</name>
<dbReference type="RefSeq" id="XP_025553605.1">
    <property type="nucleotide sequence ID" value="XM_025690980.1"/>
</dbReference>
<dbReference type="VEuPathDB" id="FungiDB:BO97DRAFT_270436"/>
<evidence type="ECO:0000259" key="1">
    <source>
        <dbReference type="Pfam" id="PF13391"/>
    </source>
</evidence>
<dbReference type="GeneID" id="37195269"/>
<evidence type="ECO:0000313" key="2">
    <source>
        <dbReference type="EMBL" id="RAL14451.1"/>
    </source>
</evidence>
<accession>A0A395I2P5</accession>
<reference evidence="2 3" key="1">
    <citation type="submission" date="2018-02" db="EMBL/GenBank/DDBJ databases">
        <title>The genomes of Aspergillus section Nigri reveals drivers in fungal speciation.</title>
        <authorList>
            <consortium name="DOE Joint Genome Institute"/>
            <person name="Vesth T.C."/>
            <person name="Nybo J."/>
            <person name="Theobald S."/>
            <person name="Brandl J."/>
            <person name="Frisvad J.C."/>
            <person name="Nielsen K.F."/>
            <person name="Lyhne E.K."/>
            <person name="Kogle M.E."/>
            <person name="Kuo A."/>
            <person name="Riley R."/>
            <person name="Clum A."/>
            <person name="Nolan M."/>
            <person name="Lipzen A."/>
            <person name="Salamov A."/>
            <person name="Henrissat B."/>
            <person name="Wiebenga A."/>
            <person name="De vries R.P."/>
            <person name="Grigoriev I.V."/>
            <person name="Mortensen U.H."/>
            <person name="Andersen M.R."/>
            <person name="Baker S.E."/>
        </authorList>
    </citation>
    <scope>NUCLEOTIDE SEQUENCE [LARGE SCALE GENOMIC DNA]</scope>
    <source>
        <strain evidence="2 3">CBS 101889</strain>
    </source>
</reference>
<dbReference type="Proteomes" id="UP000248961">
    <property type="component" value="Unassembled WGS sequence"/>
</dbReference>
<dbReference type="InterPro" id="IPR003615">
    <property type="entry name" value="HNH_nuc"/>
</dbReference>
<keyword evidence="3" id="KW-1185">Reference proteome</keyword>